<gene>
    <name evidence="2" type="ORF">RFI_34811</name>
</gene>
<name>X6LKX9_RETFI</name>
<feature type="region of interest" description="Disordered" evidence="1">
    <location>
        <begin position="1"/>
        <end position="38"/>
    </location>
</feature>
<dbReference type="Proteomes" id="UP000023152">
    <property type="component" value="Unassembled WGS sequence"/>
</dbReference>
<protein>
    <submittedName>
        <fullName evidence="2">Uncharacterized protein</fullName>
    </submittedName>
</protein>
<comment type="caution">
    <text evidence="2">The sequence shown here is derived from an EMBL/GenBank/DDBJ whole genome shotgun (WGS) entry which is preliminary data.</text>
</comment>
<evidence type="ECO:0000313" key="2">
    <source>
        <dbReference type="EMBL" id="ETO02608.1"/>
    </source>
</evidence>
<feature type="compositionally biased region" description="Basic residues" evidence="1">
    <location>
        <begin position="1"/>
        <end position="20"/>
    </location>
</feature>
<proteinExistence type="predicted"/>
<reference evidence="2 3" key="1">
    <citation type="journal article" date="2013" name="Curr. Biol.">
        <title>The Genome of the Foraminiferan Reticulomyxa filosa.</title>
        <authorList>
            <person name="Glockner G."/>
            <person name="Hulsmann N."/>
            <person name="Schleicher M."/>
            <person name="Noegel A.A."/>
            <person name="Eichinger L."/>
            <person name="Gallinger C."/>
            <person name="Pawlowski J."/>
            <person name="Sierra R."/>
            <person name="Euteneuer U."/>
            <person name="Pillet L."/>
            <person name="Moustafa A."/>
            <person name="Platzer M."/>
            <person name="Groth M."/>
            <person name="Szafranski K."/>
            <person name="Schliwa M."/>
        </authorList>
    </citation>
    <scope>NUCLEOTIDE SEQUENCE [LARGE SCALE GENOMIC DNA]</scope>
</reference>
<feature type="compositionally biased region" description="Polar residues" evidence="1">
    <location>
        <begin position="21"/>
        <end position="37"/>
    </location>
</feature>
<accession>X6LKX9</accession>
<sequence length="237" mass="27054">DKEKHNSKKNRRHRYHRTNVKKNNNGSTPTQGNSGETPISPLYVDPLVDGPIMTANLAPFPLLGSAPLLPEFAQHHPFSPTFLQHQSYVHGQLYSPLPTQQKEENDNGGSSDEDSISIRRWTDGLRAISSKNNNDVSKMSQMFEEMERYVQAGHSNIPRLATSNIPALLCGVIQGQSQEHSEKTLLFPALQTVQKMIEHPQLHTIFSTLDIIKVYYFFLILKKKKPKNFFFFLKKKR</sequence>
<evidence type="ECO:0000313" key="3">
    <source>
        <dbReference type="Proteomes" id="UP000023152"/>
    </source>
</evidence>
<organism evidence="2 3">
    <name type="scientific">Reticulomyxa filosa</name>
    <dbReference type="NCBI Taxonomy" id="46433"/>
    <lineage>
        <taxon>Eukaryota</taxon>
        <taxon>Sar</taxon>
        <taxon>Rhizaria</taxon>
        <taxon>Retaria</taxon>
        <taxon>Foraminifera</taxon>
        <taxon>Monothalamids</taxon>
        <taxon>Reticulomyxidae</taxon>
        <taxon>Reticulomyxa</taxon>
    </lineage>
</organism>
<dbReference type="AlphaFoldDB" id="X6LKX9"/>
<evidence type="ECO:0000256" key="1">
    <source>
        <dbReference type="SAM" id="MobiDB-lite"/>
    </source>
</evidence>
<keyword evidence="3" id="KW-1185">Reference proteome</keyword>
<dbReference type="EMBL" id="ASPP01035367">
    <property type="protein sequence ID" value="ETO02608.1"/>
    <property type="molecule type" value="Genomic_DNA"/>
</dbReference>
<feature type="non-terminal residue" evidence="2">
    <location>
        <position position="1"/>
    </location>
</feature>